<organism evidence="10 13">
    <name type="scientific">Streptomyces radicis</name>
    <dbReference type="NCBI Taxonomy" id="1750517"/>
    <lineage>
        <taxon>Bacteria</taxon>
        <taxon>Bacillati</taxon>
        <taxon>Actinomycetota</taxon>
        <taxon>Actinomycetes</taxon>
        <taxon>Kitasatosporales</taxon>
        <taxon>Streptomycetaceae</taxon>
        <taxon>Streptomyces</taxon>
    </lineage>
</organism>
<reference evidence="12 13" key="1">
    <citation type="submission" date="2018-09" db="EMBL/GenBank/DDBJ databases">
        <title>Streptomyces sp. nov. DS1-2, an endophytic actinomycete isolated from roots of Dendrobium scabrilingue.</title>
        <authorList>
            <person name="Kuncharoen N."/>
            <person name="Kudo T."/>
            <person name="Ohkuma M."/>
            <person name="Yuki M."/>
            <person name="Tanasupawat S."/>
        </authorList>
    </citation>
    <scope>NUCLEOTIDE SEQUENCE [LARGE SCALE GENOMIC DNA]</scope>
    <source>
        <strain evidence="10 13">AZ1-7</strain>
        <strain evidence="11 12">DS1-2</strain>
    </source>
</reference>
<dbReference type="GO" id="GO:0005886">
    <property type="term" value="C:plasma membrane"/>
    <property type="evidence" value="ECO:0007669"/>
    <property type="project" value="UniProtKB-SubCell"/>
</dbReference>
<feature type="transmembrane region" description="Helical" evidence="8">
    <location>
        <begin position="165"/>
        <end position="183"/>
    </location>
</feature>
<evidence type="ECO:0000313" key="13">
    <source>
        <dbReference type="Proteomes" id="UP000275024"/>
    </source>
</evidence>
<feature type="transmembrane region" description="Helical" evidence="8">
    <location>
        <begin position="47"/>
        <end position="66"/>
    </location>
</feature>
<dbReference type="AlphaFoldDB" id="A0A3A9WFP4"/>
<dbReference type="OrthoDB" id="9810469at2"/>
<accession>A0A3A9WFP4</accession>
<feature type="transmembrane region" description="Helical" evidence="8">
    <location>
        <begin position="251"/>
        <end position="267"/>
    </location>
</feature>
<dbReference type="Pfam" id="PF01757">
    <property type="entry name" value="Acyl_transf_3"/>
    <property type="match status" value="1"/>
</dbReference>
<feature type="domain" description="Acyltransferase 3" evidence="9">
    <location>
        <begin position="41"/>
        <end position="357"/>
    </location>
</feature>
<dbReference type="EMBL" id="RBDX01000003">
    <property type="protein sequence ID" value="RKN11422.1"/>
    <property type="molecule type" value="Genomic_DNA"/>
</dbReference>
<keyword evidence="5 8" id="KW-1133">Transmembrane helix</keyword>
<feature type="transmembrane region" description="Helical" evidence="8">
    <location>
        <begin position="118"/>
        <end position="138"/>
    </location>
</feature>
<feature type="transmembrane region" description="Helical" evidence="8">
    <location>
        <begin position="343"/>
        <end position="363"/>
    </location>
</feature>
<keyword evidence="10" id="KW-0012">Acyltransferase</keyword>
<comment type="caution">
    <text evidence="10">The sequence shown here is derived from an EMBL/GenBank/DDBJ whole genome shotgun (WGS) entry which is preliminary data.</text>
</comment>
<dbReference type="RefSeq" id="WP_120695437.1">
    <property type="nucleotide sequence ID" value="NZ_RBDX01000003.1"/>
</dbReference>
<proteinExistence type="inferred from homology"/>
<evidence type="ECO:0000259" key="9">
    <source>
        <dbReference type="Pfam" id="PF01757"/>
    </source>
</evidence>
<dbReference type="Proteomes" id="UP000275024">
    <property type="component" value="Unassembled WGS sequence"/>
</dbReference>
<dbReference type="Proteomes" id="UP000268652">
    <property type="component" value="Unassembled WGS sequence"/>
</dbReference>
<evidence type="ECO:0000256" key="6">
    <source>
        <dbReference type="ARBA" id="ARBA00023136"/>
    </source>
</evidence>
<gene>
    <name evidence="11" type="ORF">D7318_04045</name>
    <name evidence="10" type="ORF">D7319_05615</name>
</gene>
<name>A0A3A9WFP4_9ACTN</name>
<protein>
    <submittedName>
        <fullName evidence="10">Acyltransferase</fullName>
    </submittedName>
</protein>
<evidence type="ECO:0000256" key="4">
    <source>
        <dbReference type="ARBA" id="ARBA00022692"/>
    </source>
</evidence>
<feature type="transmembrane region" description="Helical" evidence="8">
    <location>
        <begin position="219"/>
        <end position="239"/>
    </location>
</feature>
<sequence>MPTNSAPLATPETGAPTDKDTLTPVPEPRAAAAPVNEHRFDIDLMRLICSCAVILGHVAGAFILAVDREEENGPSAYWAGHIADGLNQFAVPMFFAMAGWAVLMGAPPRDSARMWQRIIRNGLPLYVWTAAYLAWAWLRDTNDQPMTELGVDAIFGSVRPAYHLWFLYAYIPIIMALAFIVLIRSGQRPWGLGAALLVVATLPHILATVSEFTDWSAPTVGWGFGTYSVVYAVIGAMLFALPGGLSRRGRWLMVPLMVVSGIGVVYWDTQVHYVIPNAHPFVAILTFSLLMLVSRVRVPERWRPRLTKLAGAAMGAYMVHVFFVEELVKRWVDADGGPLVSGVMLLAMFAMTAVLSYGVSLLWGKLGLRRWLG</sequence>
<dbReference type="GO" id="GO:0009246">
    <property type="term" value="P:enterobacterial common antigen biosynthetic process"/>
    <property type="evidence" value="ECO:0007669"/>
    <property type="project" value="TreeGrafter"/>
</dbReference>
<keyword evidence="4 8" id="KW-0812">Transmembrane</keyword>
<dbReference type="PANTHER" id="PTHR40074:SF2">
    <property type="entry name" value="O-ACETYLTRANSFERASE WECH"/>
    <property type="match status" value="1"/>
</dbReference>
<keyword evidence="6 8" id="KW-0472">Membrane</keyword>
<feature type="transmembrane region" description="Helical" evidence="8">
    <location>
        <begin position="86"/>
        <end position="106"/>
    </location>
</feature>
<keyword evidence="3" id="KW-1003">Cell membrane</keyword>
<evidence type="ECO:0000256" key="5">
    <source>
        <dbReference type="ARBA" id="ARBA00022989"/>
    </source>
</evidence>
<comment type="similarity">
    <text evidence="2">Belongs to the acyltransferase 3 family.</text>
</comment>
<evidence type="ECO:0000256" key="7">
    <source>
        <dbReference type="SAM" id="MobiDB-lite"/>
    </source>
</evidence>
<dbReference type="GO" id="GO:0016413">
    <property type="term" value="F:O-acetyltransferase activity"/>
    <property type="evidence" value="ECO:0007669"/>
    <property type="project" value="TreeGrafter"/>
</dbReference>
<dbReference type="InterPro" id="IPR002656">
    <property type="entry name" value="Acyl_transf_3_dom"/>
</dbReference>
<feature type="transmembrane region" description="Helical" evidence="8">
    <location>
        <begin position="273"/>
        <end position="294"/>
    </location>
</feature>
<feature type="transmembrane region" description="Helical" evidence="8">
    <location>
        <begin position="306"/>
        <end position="323"/>
    </location>
</feature>
<evidence type="ECO:0000256" key="8">
    <source>
        <dbReference type="SAM" id="Phobius"/>
    </source>
</evidence>
<feature type="region of interest" description="Disordered" evidence="7">
    <location>
        <begin position="1"/>
        <end position="25"/>
    </location>
</feature>
<evidence type="ECO:0000313" key="12">
    <source>
        <dbReference type="Proteomes" id="UP000268652"/>
    </source>
</evidence>
<keyword evidence="10" id="KW-0808">Transferase</keyword>
<dbReference type="EMBL" id="RBDY01000002">
    <property type="protein sequence ID" value="RKN26558.1"/>
    <property type="molecule type" value="Genomic_DNA"/>
</dbReference>
<feature type="transmembrane region" description="Helical" evidence="8">
    <location>
        <begin position="190"/>
        <end position="207"/>
    </location>
</feature>
<evidence type="ECO:0000313" key="10">
    <source>
        <dbReference type="EMBL" id="RKN11422.1"/>
    </source>
</evidence>
<comment type="subcellular location">
    <subcellularLocation>
        <location evidence="1">Cell membrane</location>
        <topology evidence="1">Multi-pass membrane protein</topology>
    </subcellularLocation>
</comment>
<evidence type="ECO:0000313" key="11">
    <source>
        <dbReference type="EMBL" id="RKN26558.1"/>
    </source>
</evidence>
<dbReference type="PANTHER" id="PTHR40074">
    <property type="entry name" value="O-ACETYLTRANSFERASE WECH"/>
    <property type="match status" value="1"/>
</dbReference>
<evidence type="ECO:0000256" key="3">
    <source>
        <dbReference type="ARBA" id="ARBA00022475"/>
    </source>
</evidence>
<evidence type="ECO:0000256" key="1">
    <source>
        <dbReference type="ARBA" id="ARBA00004651"/>
    </source>
</evidence>
<keyword evidence="12" id="KW-1185">Reference proteome</keyword>
<evidence type="ECO:0000256" key="2">
    <source>
        <dbReference type="ARBA" id="ARBA00007400"/>
    </source>
</evidence>